<feature type="transmembrane region" description="Helical" evidence="5">
    <location>
        <begin position="172"/>
        <end position="196"/>
    </location>
</feature>
<keyword evidence="2 5" id="KW-0812">Transmembrane</keyword>
<feature type="transmembrane region" description="Helical" evidence="5">
    <location>
        <begin position="409"/>
        <end position="425"/>
    </location>
</feature>
<dbReference type="RefSeq" id="WP_185273111.1">
    <property type="nucleotide sequence ID" value="NZ_CP055156.1"/>
</dbReference>
<comment type="subcellular location">
    <subcellularLocation>
        <location evidence="1">Membrane</location>
        <topology evidence="1">Multi-pass membrane protein</topology>
    </subcellularLocation>
</comment>
<dbReference type="Proteomes" id="UP000515237">
    <property type="component" value="Chromosome"/>
</dbReference>
<proteinExistence type="predicted"/>
<evidence type="ECO:0000256" key="3">
    <source>
        <dbReference type="ARBA" id="ARBA00022989"/>
    </source>
</evidence>
<evidence type="ECO:0000313" key="8">
    <source>
        <dbReference type="Proteomes" id="UP000515237"/>
    </source>
</evidence>
<feature type="transmembrane region" description="Helical" evidence="5">
    <location>
        <begin position="248"/>
        <end position="269"/>
    </location>
</feature>
<dbReference type="InterPro" id="IPR007016">
    <property type="entry name" value="O-antigen_ligase-rel_domated"/>
</dbReference>
<feature type="transmembrane region" description="Helical" evidence="5">
    <location>
        <begin position="7"/>
        <end position="25"/>
    </location>
</feature>
<evidence type="ECO:0000313" key="7">
    <source>
        <dbReference type="EMBL" id="QNF32331.1"/>
    </source>
</evidence>
<organism evidence="7 8">
    <name type="scientific">Adhaeribacter swui</name>
    <dbReference type="NCBI Taxonomy" id="2086471"/>
    <lineage>
        <taxon>Bacteria</taxon>
        <taxon>Pseudomonadati</taxon>
        <taxon>Bacteroidota</taxon>
        <taxon>Cytophagia</taxon>
        <taxon>Cytophagales</taxon>
        <taxon>Hymenobacteraceae</taxon>
        <taxon>Adhaeribacter</taxon>
    </lineage>
</organism>
<dbReference type="Pfam" id="PF04932">
    <property type="entry name" value="Wzy_C"/>
    <property type="match status" value="1"/>
</dbReference>
<gene>
    <name evidence="7" type="ORF">HUW51_06145</name>
</gene>
<keyword evidence="8" id="KW-1185">Reference proteome</keyword>
<evidence type="ECO:0000256" key="1">
    <source>
        <dbReference type="ARBA" id="ARBA00004141"/>
    </source>
</evidence>
<accession>A0A7G7G597</accession>
<evidence type="ECO:0000256" key="2">
    <source>
        <dbReference type="ARBA" id="ARBA00022692"/>
    </source>
</evidence>
<dbReference type="KEGG" id="aswu:HUW51_06145"/>
<keyword evidence="4 5" id="KW-0472">Membrane</keyword>
<dbReference type="EMBL" id="CP055156">
    <property type="protein sequence ID" value="QNF32331.1"/>
    <property type="molecule type" value="Genomic_DNA"/>
</dbReference>
<keyword evidence="7" id="KW-0436">Ligase</keyword>
<keyword evidence="3 5" id="KW-1133">Transmembrane helix</keyword>
<feature type="transmembrane region" description="Helical" evidence="5">
    <location>
        <begin position="125"/>
        <end position="146"/>
    </location>
</feature>
<reference evidence="7 8" key="1">
    <citation type="journal article" date="2018" name="Int. J. Syst. Evol. Microbiol.">
        <title>Adhaeribacter swui sp. nov., isolated from wet mud.</title>
        <authorList>
            <person name="Kim D.U."/>
            <person name="Kim K.W."/>
            <person name="Kang M.S."/>
            <person name="Kim J.Y."/>
            <person name="Jang J.H."/>
            <person name="Kim M.K."/>
        </authorList>
    </citation>
    <scope>NUCLEOTIDE SEQUENCE [LARGE SCALE GENOMIC DNA]</scope>
    <source>
        <strain evidence="7 8">KCTC 52873</strain>
    </source>
</reference>
<feature type="transmembrane region" description="Helical" evidence="5">
    <location>
        <begin position="31"/>
        <end position="51"/>
    </location>
</feature>
<dbReference type="GO" id="GO:0016874">
    <property type="term" value="F:ligase activity"/>
    <property type="evidence" value="ECO:0007669"/>
    <property type="project" value="UniProtKB-KW"/>
</dbReference>
<feature type="domain" description="O-antigen ligase-related" evidence="6">
    <location>
        <begin position="209"/>
        <end position="358"/>
    </location>
</feature>
<evidence type="ECO:0000259" key="6">
    <source>
        <dbReference type="Pfam" id="PF04932"/>
    </source>
</evidence>
<evidence type="ECO:0000256" key="4">
    <source>
        <dbReference type="ARBA" id="ARBA00023136"/>
    </source>
</evidence>
<evidence type="ECO:0000256" key="5">
    <source>
        <dbReference type="SAM" id="Phobius"/>
    </source>
</evidence>
<feature type="transmembrane region" description="Helical" evidence="5">
    <location>
        <begin position="95"/>
        <end position="113"/>
    </location>
</feature>
<dbReference type="InterPro" id="IPR051533">
    <property type="entry name" value="WaaL-like"/>
</dbReference>
<dbReference type="PANTHER" id="PTHR37422">
    <property type="entry name" value="TEICHURONIC ACID BIOSYNTHESIS PROTEIN TUAE"/>
    <property type="match status" value="1"/>
</dbReference>
<dbReference type="AlphaFoldDB" id="A0A7G7G597"/>
<dbReference type="GO" id="GO:0016020">
    <property type="term" value="C:membrane"/>
    <property type="evidence" value="ECO:0007669"/>
    <property type="project" value="UniProtKB-SubCell"/>
</dbReference>
<feature type="transmembrane region" description="Helical" evidence="5">
    <location>
        <begin position="382"/>
        <end position="400"/>
    </location>
</feature>
<feature type="transmembrane region" description="Helical" evidence="5">
    <location>
        <begin position="63"/>
        <end position="83"/>
    </location>
</feature>
<feature type="transmembrane region" description="Helical" evidence="5">
    <location>
        <begin position="208"/>
        <end position="236"/>
    </location>
</feature>
<protein>
    <submittedName>
        <fullName evidence="7">O-antigen ligase family protein</fullName>
    </submittedName>
</protein>
<sequence>MKTIYKINNWVLFFLAISIPFLNSWKIGGHSIANFTQITIILLLYYFVLVLKSPLQNNPYKSTSSFLTIFLFLFTLSIVFSLIQVEDIKQGFTQFFNYLQILIIYIILSEITFYDNAFEYVIKGLYFGFLISVFISIMQYFGFSAFNLFTEDQLNSNTTFSSNESELSVSRIWGPFGNSLTFSLYLSVVGLVLYVYFKYYKNRKLVALFLLILTLLCIGLTISRMALFAFGVSLFIMEFIAGTKKYRIIYLGLLLVLFFSWETILNQIAGGSPLLSRINNSQDDLQKGRLELWEVGYQVWKDNIFFGSGPGNLAYELYHHGWNTSIDKIVYTNTAGHVENFYLTVLFTFGLVPFLFYFLFFLKYNIVALSLFYNSFKNKIDLMSMILFPGFLCFFINNLINPALNSDQRIQLLFIFLLVLTNIYYKKSKLVNSLANANYRL</sequence>
<name>A0A7G7G597_9BACT</name>
<feature type="transmembrane region" description="Helical" evidence="5">
    <location>
        <begin position="341"/>
        <end position="362"/>
    </location>
</feature>
<dbReference type="PANTHER" id="PTHR37422:SF13">
    <property type="entry name" value="LIPOPOLYSACCHARIDE BIOSYNTHESIS PROTEIN PA4999-RELATED"/>
    <property type="match status" value="1"/>
</dbReference>